<evidence type="ECO:0000256" key="5">
    <source>
        <dbReference type="ARBA" id="ARBA00022781"/>
    </source>
</evidence>
<dbReference type="Gene3D" id="1.20.120.20">
    <property type="entry name" value="Apolipoprotein"/>
    <property type="match status" value="1"/>
</dbReference>
<keyword evidence="12" id="KW-1185">Reference proteome</keyword>
<keyword evidence="8" id="KW-0472">Membrane</keyword>
<evidence type="ECO:0000256" key="9">
    <source>
        <dbReference type="ARBA" id="ARBA00023310"/>
    </source>
</evidence>
<evidence type="ECO:0000256" key="3">
    <source>
        <dbReference type="ARBA" id="ARBA00022448"/>
    </source>
</evidence>
<comment type="subcellular location">
    <subcellularLocation>
        <location evidence="1">Mitochondrion membrane</location>
    </subcellularLocation>
</comment>
<name>A0A8H3FZ27_9LECA</name>
<comment type="similarity">
    <text evidence="2">Belongs to the ATPase g subunit family.</text>
</comment>
<keyword evidence="3" id="KW-0813">Transport</keyword>
<evidence type="ECO:0008006" key="13">
    <source>
        <dbReference type="Google" id="ProtNLM"/>
    </source>
</evidence>
<evidence type="ECO:0000256" key="4">
    <source>
        <dbReference type="ARBA" id="ARBA00022547"/>
    </source>
</evidence>
<gene>
    <name evidence="11" type="ORF">GOMPHAMPRED_006651</name>
</gene>
<dbReference type="GO" id="GO:0045259">
    <property type="term" value="C:proton-transporting ATP synthase complex"/>
    <property type="evidence" value="ECO:0007669"/>
    <property type="project" value="UniProtKB-KW"/>
</dbReference>
<dbReference type="GO" id="GO:0015986">
    <property type="term" value="P:proton motive force-driven ATP synthesis"/>
    <property type="evidence" value="ECO:0007669"/>
    <property type="project" value="InterPro"/>
</dbReference>
<evidence type="ECO:0000256" key="1">
    <source>
        <dbReference type="ARBA" id="ARBA00004325"/>
    </source>
</evidence>
<keyword evidence="9" id="KW-0066">ATP synthesis</keyword>
<dbReference type="GO" id="GO:0015078">
    <property type="term" value="F:proton transmembrane transporter activity"/>
    <property type="evidence" value="ECO:0007669"/>
    <property type="project" value="InterPro"/>
</dbReference>
<protein>
    <recommendedName>
        <fullName evidence="13">ATP synthase subunit g, mitochondrial</fullName>
    </recommendedName>
</protein>
<dbReference type="OrthoDB" id="437at2759"/>
<evidence type="ECO:0000256" key="2">
    <source>
        <dbReference type="ARBA" id="ARBA00005699"/>
    </source>
</evidence>
<comment type="caution">
    <text evidence="11">The sequence shown here is derived from an EMBL/GenBank/DDBJ whole genome shotgun (WGS) entry which is preliminary data.</text>
</comment>
<feature type="region of interest" description="Disordered" evidence="10">
    <location>
        <begin position="95"/>
        <end position="131"/>
    </location>
</feature>
<evidence type="ECO:0000256" key="10">
    <source>
        <dbReference type="SAM" id="MobiDB-lite"/>
    </source>
</evidence>
<keyword evidence="4" id="KW-0138">CF(0)</keyword>
<keyword evidence="6" id="KW-0406">Ion transport</keyword>
<dbReference type="Proteomes" id="UP000664169">
    <property type="component" value="Unassembled WGS sequence"/>
</dbReference>
<evidence type="ECO:0000256" key="6">
    <source>
        <dbReference type="ARBA" id="ARBA00023065"/>
    </source>
</evidence>
<dbReference type="EMBL" id="CAJPDQ010000047">
    <property type="protein sequence ID" value="CAF9932730.1"/>
    <property type="molecule type" value="Genomic_DNA"/>
</dbReference>
<proteinExistence type="inferred from homology"/>
<dbReference type="AlphaFoldDB" id="A0A8H3FZ27"/>
<accession>A0A8H3FZ27</accession>
<keyword evidence="7" id="KW-0496">Mitochondrion</keyword>
<evidence type="ECO:0000256" key="8">
    <source>
        <dbReference type="ARBA" id="ARBA00023136"/>
    </source>
</evidence>
<organism evidence="11 12">
    <name type="scientific">Gomphillus americanus</name>
    <dbReference type="NCBI Taxonomy" id="1940652"/>
    <lineage>
        <taxon>Eukaryota</taxon>
        <taxon>Fungi</taxon>
        <taxon>Dikarya</taxon>
        <taxon>Ascomycota</taxon>
        <taxon>Pezizomycotina</taxon>
        <taxon>Lecanoromycetes</taxon>
        <taxon>OSLEUM clade</taxon>
        <taxon>Ostropomycetidae</taxon>
        <taxon>Ostropales</taxon>
        <taxon>Graphidaceae</taxon>
        <taxon>Gomphilloideae</taxon>
        <taxon>Gomphillus</taxon>
    </lineage>
</organism>
<evidence type="ECO:0000313" key="12">
    <source>
        <dbReference type="Proteomes" id="UP000664169"/>
    </source>
</evidence>
<reference evidence="11" key="1">
    <citation type="submission" date="2021-03" db="EMBL/GenBank/DDBJ databases">
        <authorList>
            <person name="Tagirdzhanova G."/>
        </authorList>
    </citation>
    <scope>NUCLEOTIDE SEQUENCE</scope>
</reference>
<dbReference type="GO" id="GO:0031966">
    <property type="term" value="C:mitochondrial membrane"/>
    <property type="evidence" value="ECO:0007669"/>
    <property type="project" value="UniProtKB-SubCell"/>
</dbReference>
<dbReference type="Pfam" id="PF04718">
    <property type="entry name" value="ATP-synt_G"/>
    <property type="match status" value="1"/>
</dbReference>
<evidence type="ECO:0000256" key="7">
    <source>
        <dbReference type="ARBA" id="ARBA00023128"/>
    </source>
</evidence>
<sequence>MLSCEQHVLLPKITEIPIVKAASKVLRGLRKIPSQGQPANKFCKEQLQQTSITPGRCSIELLQALATFEMTPSIASRLFLRRPTTTRPALRSLRQYASTTEKATEKASEAASKAKKTASNIQSKASEGLSKVTTSAETAASGAASRVSSAASSIGGRVSSLTRAIESRIPQLVYYSKVGLELVKIVAHGQKIALPSSQQFSNAFQPLLKVVRHPSSILQSAESTAANSSPESVLSTVRNMDRAQWATAGVVVAEVLGFFTVGEMIGRLKLVGYRGDVQHGH</sequence>
<dbReference type="InterPro" id="IPR006808">
    <property type="entry name" value="ATP_synth_F0_gsu_mt"/>
</dbReference>
<keyword evidence="5" id="KW-0375">Hydrogen ion transport</keyword>
<evidence type="ECO:0000313" key="11">
    <source>
        <dbReference type="EMBL" id="CAF9932730.1"/>
    </source>
</evidence>